<dbReference type="SMART" id="SM01016">
    <property type="entry name" value="Arg_tRNA_synt_N"/>
    <property type="match status" value="1"/>
</dbReference>
<dbReference type="CDD" id="cd07956">
    <property type="entry name" value="Anticodon_Ia_Arg"/>
    <property type="match status" value="1"/>
</dbReference>
<dbReference type="Gene3D" id="3.30.1360.70">
    <property type="entry name" value="Arginyl tRNA synthetase N-terminal domain"/>
    <property type="match status" value="1"/>
</dbReference>
<feature type="domain" description="DALR anticodon binding" evidence="11">
    <location>
        <begin position="501"/>
        <end position="618"/>
    </location>
</feature>
<dbReference type="SMART" id="SM00836">
    <property type="entry name" value="DALR_1"/>
    <property type="match status" value="1"/>
</dbReference>
<evidence type="ECO:0000259" key="11">
    <source>
        <dbReference type="SMART" id="SM00836"/>
    </source>
</evidence>
<evidence type="ECO:0000259" key="12">
    <source>
        <dbReference type="SMART" id="SM01016"/>
    </source>
</evidence>
<dbReference type="PROSITE" id="PS00178">
    <property type="entry name" value="AA_TRNA_LIGASE_I"/>
    <property type="match status" value="1"/>
</dbReference>
<dbReference type="Gene3D" id="3.40.50.620">
    <property type="entry name" value="HUPs"/>
    <property type="match status" value="1"/>
</dbReference>
<evidence type="ECO:0000256" key="7">
    <source>
        <dbReference type="ARBA" id="ARBA00023146"/>
    </source>
</evidence>
<keyword evidence="4 10" id="KW-0547">Nucleotide-binding</keyword>
<dbReference type="InterPro" id="IPR009080">
    <property type="entry name" value="tRNAsynth_Ia_anticodon-bd"/>
</dbReference>
<evidence type="ECO:0000256" key="3">
    <source>
        <dbReference type="ARBA" id="ARBA00022598"/>
    </source>
</evidence>
<dbReference type="InterPro" id="IPR001412">
    <property type="entry name" value="aa-tRNA-synth_I_CS"/>
</dbReference>
<dbReference type="FunFam" id="3.40.50.620:FF:000058">
    <property type="entry name" value="Mitochondrial arginyl-tRNA synthetase"/>
    <property type="match status" value="1"/>
</dbReference>
<dbReference type="SUPFAM" id="SSF55190">
    <property type="entry name" value="Arginyl-tRNA synthetase (ArgRS), N-terminal 'additional' domain"/>
    <property type="match status" value="1"/>
</dbReference>
<dbReference type="InterPro" id="IPR036695">
    <property type="entry name" value="Arg-tRNA-synth_N_sf"/>
</dbReference>
<dbReference type="OrthoDB" id="68056at2759"/>
<name>A0A1U7LUG5_NEOID</name>
<dbReference type="EC" id="6.1.1.19" evidence="2"/>
<proteinExistence type="inferred from homology"/>
<evidence type="ECO:0000313" key="14">
    <source>
        <dbReference type="Proteomes" id="UP000186594"/>
    </source>
</evidence>
<dbReference type="InterPro" id="IPR005148">
    <property type="entry name" value="Arg-tRNA-synth_N"/>
</dbReference>
<evidence type="ECO:0000256" key="10">
    <source>
        <dbReference type="RuleBase" id="RU363038"/>
    </source>
</evidence>
<keyword evidence="6 10" id="KW-0648">Protein biosynthesis</keyword>
<dbReference type="STRING" id="1198029.A0A1U7LUG5"/>
<evidence type="ECO:0000256" key="1">
    <source>
        <dbReference type="ARBA" id="ARBA00005594"/>
    </source>
</evidence>
<dbReference type="PANTHER" id="PTHR11956">
    <property type="entry name" value="ARGINYL-TRNA SYNTHETASE"/>
    <property type="match status" value="1"/>
</dbReference>
<dbReference type="GO" id="GO:0005739">
    <property type="term" value="C:mitochondrion"/>
    <property type="evidence" value="ECO:0007669"/>
    <property type="project" value="TreeGrafter"/>
</dbReference>
<dbReference type="SUPFAM" id="SSF47323">
    <property type="entry name" value="Anticodon-binding domain of a subclass of class I aminoacyl-tRNA synthetases"/>
    <property type="match status" value="1"/>
</dbReference>
<gene>
    <name evidence="13" type="ORF">NEOLI_000384</name>
</gene>
<dbReference type="Pfam" id="PF00750">
    <property type="entry name" value="tRNA-synt_1d"/>
    <property type="match status" value="1"/>
</dbReference>
<evidence type="ECO:0000256" key="6">
    <source>
        <dbReference type="ARBA" id="ARBA00022917"/>
    </source>
</evidence>
<dbReference type="NCBIfam" id="TIGR00456">
    <property type="entry name" value="argS"/>
    <property type="match status" value="1"/>
</dbReference>
<evidence type="ECO:0000313" key="13">
    <source>
        <dbReference type="EMBL" id="OLL26307.1"/>
    </source>
</evidence>
<accession>A0A1U7LUG5</accession>
<dbReference type="EMBL" id="LXFE01000206">
    <property type="protein sequence ID" value="OLL26307.1"/>
    <property type="molecule type" value="Genomic_DNA"/>
</dbReference>
<feature type="domain" description="Arginyl tRNA synthetase N-terminal" evidence="12">
    <location>
        <begin position="32"/>
        <end position="113"/>
    </location>
</feature>
<dbReference type="InterPro" id="IPR014729">
    <property type="entry name" value="Rossmann-like_a/b/a_fold"/>
</dbReference>
<dbReference type="InterPro" id="IPR001278">
    <property type="entry name" value="Arg-tRNA-ligase"/>
</dbReference>
<dbReference type="AlphaFoldDB" id="A0A1U7LUG5"/>
<keyword evidence="7 10" id="KW-0030">Aminoacyl-tRNA synthetase</keyword>
<dbReference type="Pfam" id="PF05746">
    <property type="entry name" value="DALR_1"/>
    <property type="match status" value="1"/>
</dbReference>
<reference evidence="13 14" key="1">
    <citation type="submission" date="2016-04" db="EMBL/GenBank/DDBJ databases">
        <title>Evolutionary innovation and constraint leading to complex multicellularity in the Ascomycota.</title>
        <authorList>
            <person name="Cisse O."/>
            <person name="Nguyen A."/>
            <person name="Hewitt D.A."/>
            <person name="Jedd G."/>
            <person name="Stajich J.E."/>
        </authorList>
    </citation>
    <scope>NUCLEOTIDE SEQUENCE [LARGE SCALE GENOMIC DNA]</scope>
    <source>
        <strain evidence="13 14">DAH-3</strain>
    </source>
</reference>
<sequence>MSEDLSRRLGALGITEKIKPFSDCNLEGNPIDIFKSYIADQLSQISGSDPNTILDALETPLKPENGDLIIPIPKLKLKGNPNNFATQWSEKVFPTSSLISSTNASGVFLKFFFSDSYLKNIVLKDIYTREALYGQNESGKGKKVIVEFSSPNIAKEFHAGHLRNTMLGAVIANLHESCGWKVYRMNYLGDWGKQFGLLAIGFERFGSEEELANNPFEHLYNVYVRINSEAEAEEVKINAAKLLVKENGEEYTRPENNLHDLARAYFHKMENGDESALSLWKRFRDYSIQRFKTNYARLNVHFDEYSGESQVSNESIDKAMKILDSKGLLVRDDGAVLIDFNDKKLGKAIITKKDGTTLYLTRDIGAALQRYEDHKFDKMVYVVASQQDLHLAQLFKILEKMEYPWADRCLHVNYGLVKGMSTRKGTAVFLDDILKDTADKMHEVMRTNETKYHQVQNPESTAHIVGMAAIIVSDMSGKRNNSYTFSWDRMFNFEGDTGPYLQYAHARLCSMERNSEFRLEHLSAADFSSLNERQAINLLRILSQYPDVVLSAFKTQEPSTIVTYLFKMTHCMSSCYDVLWVANQPHHIALPRMALYRAARVVLGNALRLLGITPVERM</sequence>
<keyword evidence="14" id="KW-1185">Reference proteome</keyword>
<dbReference type="CDD" id="cd00671">
    <property type="entry name" value="ArgRS_core"/>
    <property type="match status" value="1"/>
</dbReference>
<dbReference type="FunFam" id="1.10.730.10:FF:000006">
    <property type="entry name" value="Arginyl-tRNA synthetase 2, mitochondrial"/>
    <property type="match status" value="1"/>
</dbReference>
<dbReference type="GO" id="GO:0032543">
    <property type="term" value="P:mitochondrial translation"/>
    <property type="evidence" value="ECO:0007669"/>
    <property type="project" value="TreeGrafter"/>
</dbReference>
<evidence type="ECO:0000256" key="2">
    <source>
        <dbReference type="ARBA" id="ARBA00012837"/>
    </source>
</evidence>
<dbReference type="GO" id="GO:0004814">
    <property type="term" value="F:arginine-tRNA ligase activity"/>
    <property type="evidence" value="ECO:0007669"/>
    <property type="project" value="UniProtKB-EC"/>
</dbReference>
<dbReference type="SUPFAM" id="SSF52374">
    <property type="entry name" value="Nucleotidylyl transferase"/>
    <property type="match status" value="1"/>
</dbReference>
<evidence type="ECO:0000256" key="5">
    <source>
        <dbReference type="ARBA" id="ARBA00022840"/>
    </source>
</evidence>
<keyword evidence="3 10" id="KW-0436">Ligase</keyword>
<organism evidence="13 14">
    <name type="scientific">Neolecta irregularis (strain DAH-3)</name>
    <dbReference type="NCBI Taxonomy" id="1198029"/>
    <lineage>
        <taxon>Eukaryota</taxon>
        <taxon>Fungi</taxon>
        <taxon>Dikarya</taxon>
        <taxon>Ascomycota</taxon>
        <taxon>Taphrinomycotina</taxon>
        <taxon>Neolectales</taxon>
        <taxon>Neolectaceae</taxon>
        <taxon>Neolecta</taxon>
    </lineage>
</organism>
<evidence type="ECO:0000256" key="8">
    <source>
        <dbReference type="ARBA" id="ARBA00033033"/>
    </source>
</evidence>
<keyword evidence="5 10" id="KW-0067">ATP-binding</keyword>
<evidence type="ECO:0000256" key="9">
    <source>
        <dbReference type="ARBA" id="ARBA00049339"/>
    </source>
</evidence>
<dbReference type="PRINTS" id="PR01038">
    <property type="entry name" value="TRNASYNTHARG"/>
</dbReference>
<dbReference type="GO" id="GO:0005524">
    <property type="term" value="F:ATP binding"/>
    <property type="evidence" value="ECO:0007669"/>
    <property type="project" value="UniProtKB-KW"/>
</dbReference>
<comment type="caution">
    <text evidence="13">The sequence shown here is derived from an EMBL/GenBank/DDBJ whole genome shotgun (WGS) entry which is preliminary data.</text>
</comment>
<dbReference type="GO" id="GO:0006420">
    <property type="term" value="P:arginyl-tRNA aminoacylation"/>
    <property type="evidence" value="ECO:0007669"/>
    <property type="project" value="InterPro"/>
</dbReference>
<dbReference type="OMA" id="YEFKWER"/>
<dbReference type="InterPro" id="IPR008909">
    <property type="entry name" value="DALR_anticod-bd"/>
</dbReference>
<comment type="similarity">
    <text evidence="1 10">Belongs to the class-I aminoacyl-tRNA synthetase family.</text>
</comment>
<evidence type="ECO:0000256" key="4">
    <source>
        <dbReference type="ARBA" id="ARBA00022741"/>
    </source>
</evidence>
<dbReference type="Gene3D" id="1.10.730.10">
    <property type="entry name" value="Isoleucyl-tRNA Synthetase, Domain 1"/>
    <property type="match status" value="1"/>
</dbReference>
<comment type="catalytic activity">
    <reaction evidence="9">
        <text>tRNA(Arg) + L-arginine + ATP = L-arginyl-tRNA(Arg) + AMP + diphosphate</text>
        <dbReference type="Rhea" id="RHEA:20301"/>
        <dbReference type="Rhea" id="RHEA-COMP:9658"/>
        <dbReference type="Rhea" id="RHEA-COMP:9673"/>
        <dbReference type="ChEBI" id="CHEBI:30616"/>
        <dbReference type="ChEBI" id="CHEBI:32682"/>
        <dbReference type="ChEBI" id="CHEBI:33019"/>
        <dbReference type="ChEBI" id="CHEBI:78442"/>
        <dbReference type="ChEBI" id="CHEBI:78513"/>
        <dbReference type="ChEBI" id="CHEBI:456215"/>
        <dbReference type="EC" id="6.1.1.19"/>
    </reaction>
</comment>
<protein>
    <recommendedName>
        <fullName evidence="2">arginine--tRNA ligase</fullName>
        <ecNumber evidence="2">6.1.1.19</ecNumber>
    </recommendedName>
    <alternativeName>
        <fullName evidence="8">Arginyl-tRNA synthetase</fullName>
    </alternativeName>
</protein>
<dbReference type="InterPro" id="IPR035684">
    <property type="entry name" value="ArgRS_core"/>
</dbReference>
<dbReference type="Proteomes" id="UP000186594">
    <property type="component" value="Unassembled WGS sequence"/>
</dbReference>
<dbReference type="PANTHER" id="PTHR11956:SF11">
    <property type="entry name" value="ARGININE--TRNA LIGASE, MITOCHONDRIAL-RELATED"/>
    <property type="match status" value="1"/>
</dbReference>